<feature type="non-terminal residue" evidence="2">
    <location>
        <position position="1"/>
    </location>
</feature>
<dbReference type="AlphaFoldDB" id="A0AAN5D7W5"/>
<feature type="compositionally biased region" description="Basic and acidic residues" evidence="1">
    <location>
        <begin position="99"/>
        <end position="137"/>
    </location>
</feature>
<accession>A0AAN5D7W5</accession>
<name>A0AAN5D7W5_9BILA</name>
<feature type="compositionally biased region" description="Basic and acidic residues" evidence="1">
    <location>
        <begin position="208"/>
        <end position="233"/>
    </location>
</feature>
<feature type="compositionally biased region" description="Basic and acidic residues" evidence="1">
    <location>
        <begin position="248"/>
        <end position="260"/>
    </location>
</feature>
<feature type="compositionally biased region" description="Basic and acidic residues" evidence="1">
    <location>
        <begin position="381"/>
        <end position="399"/>
    </location>
</feature>
<feature type="region of interest" description="Disordered" evidence="1">
    <location>
        <begin position="270"/>
        <end position="289"/>
    </location>
</feature>
<dbReference type="Proteomes" id="UP001328107">
    <property type="component" value="Unassembled WGS sequence"/>
</dbReference>
<organism evidence="2 3">
    <name type="scientific">Pristionchus mayeri</name>
    <dbReference type="NCBI Taxonomy" id="1317129"/>
    <lineage>
        <taxon>Eukaryota</taxon>
        <taxon>Metazoa</taxon>
        <taxon>Ecdysozoa</taxon>
        <taxon>Nematoda</taxon>
        <taxon>Chromadorea</taxon>
        <taxon>Rhabditida</taxon>
        <taxon>Rhabditina</taxon>
        <taxon>Diplogasteromorpha</taxon>
        <taxon>Diplogasteroidea</taxon>
        <taxon>Neodiplogasteridae</taxon>
        <taxon>Pristionchus</taxon>
    </lineage>
</organism>
<feature type="region of interest" description="Disordered" evidence="1">
    <location>
        <begin position="208"/>
        <end position="241"/>
    </location>
</feature>
<proteinExistence type="predicted"/>
<feature type="compositionally biased region" description="Basic and acidic residues" evidence="1">
    <location>
        <begin position="152"/>
        <end position="189"/>
    </location>
</feature>
<evidence type="ECO:0000313" key="2">
    <source>
        <dbReference type="EMBL" id="GMR58428.1"/>
    </source>
</evidence>
<evidence type="ECO:0000313" key="3">
    <source>
        <dbReference type="Proteomes" id="UP001328107"/>
    </source>
</evidence>
<feature type="compositionally biased region" description="Polar residues" evidence="1">
    <location>
        <begin position="23"/>
        <end position="34"/>
    </location>
</feature>
<sequence>LDLPLLSPVLPIKNALAAPSPVPQQGTQYIPNSTEFDRPAEESKDDELMTHREWRRRREERGFEPTRPLPSVDFDHGFSGLRREPRREEEGGAFSRRVFLSDRHDGGFGRHEEREEPRGFDRGSRDPRRESGREWGRDVSSAFGGVRAYGNDQREKRAERRMEREEGTRRRDEAKKREEEERKRRMENLKTRKEKLIELRESRRERRGAFGEEIRREEPRDFNSRPHHWHEGFGGRAEPCWREQSFGRGEDRGFGREEPRGAFGRRRVVREEERGFGREGETRRGLWGEWPREEENGFGRRMNENERRGNQFAYGDIFDVPSRYEEGEEREDESDHNGGRNGRRGLDLWRIELNEDERKDRSQEGYGRNEVNPRAVHPFRRREEAERRREKRTEKEEAAYKMASQIPALMAMEILRKALKESEYARLMWKLNEYISHVQNNIYSLKPHPRVFAHGNDVELIGNIAVDLEKHLSKIHDLAHYSTPDNRDELFRKRIDQMREALQMNGAMGEEYTKIAKELRPILLTGKYTSRDAEPHGIWHDEFVGFMAADPRRDFAAPPRVPSANPEMEGLFAPVSRGCKRVDAPAEEEKTAEREREETNHSLLEELIATDLFDDYEAMVKVCAVAGDLREAIDMMVNRENPPSI</sequence>
<gene>
    <name evidence="2" type="ORF">PMAYCL1PPCAC_28623</name>
</gene>
<feature type="region of interest" description="Disordered" evidence="1">
    <location>
        <begin position="582"/>
        <end position="601"/>
    </location>
</feature>
<feature type="region of interest" description="Disordered" evidence="1">
    <location>
        <begin position="19"/>
        <end position="189"/>
    </location>
</feature>
<protein>
    <submittedName>
        <fullName evidence="2">Uncharacterized protein</fullName>
    </submittedName>
</protein>
<dbReference type="EMBL" id="BTRK01000006">
    <property type="protein sequence ID" value="GMR58428.1"/>
    <property type="molecule type" value="Genomic_DNA"/>
</dbReference>
<keyword evidence="3" id="KW-1185">Reference proteome</keyword>
<feature type="region of interest" description="Disordered" evidence="1">
    <location>
        <begin position="246"/>
        <end position="265"/>
    </location>
</feature>
<feature type="compositionally biased region" description="Basic and acidic residues" evidence="1">
    <location>
        <begin position="73"/>
        <end position="90"/>
    </location>
</feature>
<evidence type="ECO:0000256" key="1">
    <source>
        <dbReference type="SAM" id="MobiDB-lite"/>
    </source>
</evidence>
<reference evidence="3" key="1">
    <citation type="submission" date="2022-10" db="EMBL/GenBank/DDBJ databases">
        <title>Genome assembly of Pristionchus species.</title>
        <authorList>
            <person name="Yoshida K."/>
            <person name="Sommer R.J."/>
        </authorList>
    </citation>
    <scope>NUCLEOTIDE SEQUENCE [LARGE SCALE GENOMIC DNA]</scope>
    <source>
        <strain evidence="3">RS5460</strain>
    </source>
</reference>
<comment type="caution">
    <text evidence="2">The sequence shown here is derived from an EMBL/GenBank/DDBJ whole genome shotgun (WGS) entry which is preliminary data.</text>
</comment>
<feature type="compositionally biased region" description="Basic and acidic residues" evidence="1">
    <location>
        <begin position="35"/>
        <end position="64"/>
    </location>
</feature>
<feature type="region of interest" description="Disordered" evidence="1">
    <location>
        <begin position="359"/>
        <end position="399"/>
    </location>
</feature>